<dbReference type="STRING" id="449.LHA_0076"/>
<accession>A0A0A8UNX4</accession>
<organism evidence="1 2">
    <name type="scientific">Legionella hackeliae</name>
    <dbReference type="NCBI Taxonomy" id="449"/>
    <lineage>
        <taxon>Bacteria</taxon>
        <taxon>Pseudomonadati</taxon>
        <taxon>Pseudomonadota</taxon>
        <taxon>Gammaproteobacteria</taxon>
        <taxon>Legionellales</taxon>
        <taxon>Legionellaceae</taxon>
        <taxon>Legionella</taxon>
    </lineage>
</organism>
<dbReference type="HOGENOM" id="CLU_1600648_0_0_6"/>
<keyword evidence="2" id="KW-1185">Reference proteome</keyword>
<dbReference type="PATRIC" id="fig|449.7.peg.1862"/>
<protein>
    <submittedName>
        <fullName evidence="1">Uncharacterized protein</fullName>
    </submittedName>
</protein>
<evidence type="ECO:0000313" key="1">
    <source>
        <dbReference type="EMBL" id="CEK09196.1"/>
    </source>
</evidence>
<evidence type="ECO:0000313" key="2">
    <source>
        <dbReference type="Proteomes" id="UP000032803"/>
    </source>
</evidence>
<dbReference type="AlphaFoldDB" id="A0A0A8UNX4"/>
<dbReference type="OrthoDB" id="5652940at2"/>
<gene>
    <name evidence="1" type="ORF">LHA_0076</name>
</gene>
<reference evidence="2" key="1">
    <citation type="submission" date="2014-09" db="EMBL/GenBank/DDBJ databases">
        <authorList>
            <person name="Gomez-Valero L."/>
        </authorList>
    </citation>
    <scope>NUCLEOTIDE SEQUENCE [LARGE SCALE GENOMIC DNA]</scope>
    <source>
        <strain evidence="2">ATCC35250</strain>
    </source>
</reference>
<dbReference type="Proteomes" id="UP000032803">
    <property type="component" value="Chromosome I"/>
</dbReference>
<dbReference type="EMBL" id="LN681225">
    <property type="protein sequence ID" value="CEK09196.1"/>
    <property type="molecule type" value="Genomic_DNA"/>
</dbReference>
<name>A0A0A8UNX4_LEGHA</name>
<dbReference type="KEGG" id="lha:LHA_0076"/>
<sequence length="166" mass="19414">MKKQPREPLPSLEQSNLLLETYARDAMKFLMLRQQNQYLSSMQKLAEVCSNLIKHHNQPVENVIKLIETVMSNAYENNRQSVLERISQYQQIRGTINLNMLFGERDDDRLVAQIDALNRYKDTSLGEIIFNVITDSLMRAQQDYDTVVEHQDFHIFDYNPTMSKGS</sequence>
<dbReference type="RefSeq" id="WP_045104774.1">
    <property type="nucleotide sequence ID" value="NZ_LN681225.1"/>
</dbReference>
<proteinExistence type="predicted"/>